<evidence type="ECO:0000313" key="3">
    <source>
        <dbReference type="Proteomes" id="UP000054498"/>
    </source>
</evidence>
<feature type="compositionally biased region" description="Low complexity" evidence="1">
    <location>
        <begin position="39"/>
        <end position="57"/>
    </location>
</feature>
<evidence type="ECO:0000256" key="1">
    <source>
        <dbReference type="SAM" id="MobiDB-lite"/>
    </source>
</evidence>
<feature type="compositionally biased region" description="Basic residues" evidence="1">
    <location>
        <begin position="131"/>
        <end position="140"/>
    </location>
</feature>
<reference evidence="2 3" key="1">
    <citation type="journal article" date="2013" name="BMC Genomics">
        <title>Reconstruction of the lipid metabolism for the microalga Monoraphidium neglectum from its genome sequence reveals characteristics suitable for biofuel production.</title>
        <authorList>
            <person name="Bogen C."/>
            <person name="Al-Dilaimi A."/>
            <person name="Albersmeier A."/>
            <person name="Wichmann J."/>
            <person name="Grundmann M."/>
            <person name="Rupp O."/>
            <person name="Lauersen K.J."/>
            <person name="Blifernez-Klassen O."/>
            <person name="Kalinowski J."/>
            <person name="Goesmann A."/>
            <person name="Mussgnug J.H."/>
            <person name="Kruse O."/>
        </authorList>
    </citation>
    <scope>NUCLEOTIDE SEQUENCE [LARGE SCALE GENOMIC DNA]</scope>
    <source>
        <strain evidence="2 3">SAG 48.87</strain>
    </source>
</reference>
<feature type="compositionally biased region" description="Basic and acidic residues" evidence="1">
    <location>
        <begin position="27"/>
        <end position="38"/>
    </location>
</feature>
<name>A0A0D2LN13_9CHLO</name>
<dbReference type="AlphaFoldDB" id="A0A0D2LN13"/>
<dbReference type="KEGG" id="mng:MNEG_14810"/>
<evidence type="ECO:0000313" key="2">
    <source>
        <dbReference type="EMBL" id="KIY93154.1"/>
    </source>
</evidence>
<feature type="compositionally biased region" description="Gly residues" evidence="1">
    <location>
        <begin position="153"/>
        <end position="188"/>
    </location>
</feature>
<dbReference type="GeneID" id="25732409"/>
<proteinExistence type="predicted"/>
<accession>A0A0D2LN13</accession>
<dbReference type="RefSeq" id="XP_013892174.1">
    <property type="nucleotide sequence ID" value="XM_014036720.1"/>
</dbReference>
<feature type="region of interest" description="Disordered" evidence="1">
    <location>
        <begin position="126"/>
        <end position="217"/>
    </location>
</feature>
<sequence length="217" mass="22390">MEAAKMQNLVDHEDEIYSRPARTWFQSEREKQAVKEGAKAAAEGRAPPSGSAQQQKAAKGDAKSKKREKLKEKRAAEAEAGKRDGGVLAETEEHTRRVKSIKSKTRELQLQGLPANKAAKIAAAAVTGTSAKKRPKKKAKTGGDLFTGDGLNKPGGGGGAAGSGAAGGAGGSGGARGGKAAGAKGAGKGLSRTELNRVKRGGKGKAAFKSKKRHKRR</sequence>
<protein>
    <submittedName>
        <fullName evidence="2">Uncharacterized protein</fullName>
    </submittedName>
</protein>
<feature type="region of interest" description="Disordered" evidence="1">
    <location>
        <begin position="1"/>
        <end position="112"/>
    </location>
</feature>
<organism evidence="2 3">
    <name type="scientific">Monoraphidium neglectum</name>
    <dbReference type="NCBI Taxonomy" id="145388"/>
    <lineage>
        <taxon>Eukaryota</taxon>
        <taxon>Viridiplantae</taxon>
        <taxon>Chlorophyta</taxon>
        <taxon>core chlorophytes</taxon>
        <taxon>Chlorophyceae</taxon>
        <taxon>CS clade</taxon>
        <taxon>Sphaeropleales</taxon>
        <taxon>Selenastraceae</taxon>
        <taxon>Monoraphidium</taxon>
    </lineage>
</organism>
<dbReference type="EMBL" id="KK105002">
    <property type="protein sequence ID" value="KIY93154.1"/>
    <property type="molecule type" value="Genomic_DNA"/>
</dbReference>
<gene>
    <name evidence="2" type="ORF">MNEG_14810</name>
</gene>
<feature type="compositionally biased region" description="Basic residues" evidence="1">
    <location>
        <begin position="198"/>
        <end position="217"/>
    </location>
</feature>
<dbReference type="Proteomes" id="UP000054498">
    <property type="component" value="Unassembled WGS sequence"/>
</dbReference>
<keyword evidence="3" id="KW-1185">Reference proteome</keyword>
<feature type="compositionally biased region" description="Basic and acidic residues" evidence="1">
    <location>
        <begin position="58"/>
        <end position="95"/>
    </location>
</feature>
<dbReference type="STRING" id="145388.A0A0D2LN13"/>
<dbReference type="OrthoDB" id="787115at2759"/>